<keyword evidence="13 17" id="KW-0472">Membrane</keyword>
<evidence type="ECO:0000313" key="19">
    <source>
        <dbReference type="EMBL" id="EZF56840.1"/>
    </source>
</evidence>
<keyword evidence="10 17" id="KW-1133">Transmembrane helix</keyword>
<evidence type="ECO:0000256" key="3">
    <source>
        <dbReference type="ARBA" id="ARBA00004991"/>
    </source>
</evidence>
<dbReference type="InterPro" id="IPR002347">
    <property type="entry name" value="SDR_fam"/>
</dbReference>
<dbReference type="OrthoDB" id="10267115at2759"/>
<dbReference type="PANTHER" id="PTHR43550">
    <property type="entry name" value="3-KETODIHYDROSPHINGOSINE REDUCTASE"/>
    <property type="match status" value="1"/>
</dbReference>
<dbReference type="CDD" id="cd08939">
    <property type="entry name" value="KDSR-like_SDR_c"/>
    <property type="match status" value="1"/>
</dbReference>
<dbReference type="PANTHER" id="PTHR43550:SF3">
    <property type="entry name" value="3-KETODIHYDROSPHINGOSINE REDUCTASE"/>
    <property type="match status" value="1"/>
</dbReference>
<feature type="domain" description="Ketoreductase" evidence="18">
    <location>
        <begin position="42"/>
        <end position="241"/>
    </location>
</feature>
<keyword evidence="5 17" id="KW-0812">Transmembrane</keyword>
<dbReference type="SUPFAM" id="SSF51735">
    <property type="entry name" value="NAD(P)-binding Rossmann-fold domains"/>
    <property type="match status" value="1"/>
</dbReference>
<comment type="pathway">
    <text evidence="2">Lipid metabolism; sphingolipid metabolism.</text>
</comment>
<keyword evidence="12" id="KW-0443">Lipid metabolism</keyword>
<protein>
    <recommendedName>
        <fullName evidence="14">3-dehydrosphinganine reductase</fullName>
        <ecNumber evidence="14">1.1.1.102</ecNumber>
    </recommendedName>
</protein>
<evidence type="ECO:0000256" key="9">
    <source>
        <dbReference type="ARBA" id="ARBA00022919"/>
    </source>
</evidence>
<gene>
    <name evidence="19" type="ORF">H103_00837</name>
</gene>
<sequence>MEGIGYPSVKSVAAVLLFGIFVYLAAPMFGFGGKNQFQVDGQTVLITGGSEGMGRSVAIELSKKGANIVIVSRTVSKLEAALNDIKATALYPERQKFHYVSADLKDHEGTEHALEEVSKWNGGQPPDIVWCCAGMSLPGFFVTTPPETLKSQMDTIYWTAAFTAHSTLSRWLSPVDPSSRNTKSSPRHIIFTSSAAVFVPLAGYGPYSPAKAAMRALADTLAQEIEVYNGSRKNLQQPAPAADVKIHIVYPMGILSPGFAHEQTIKPDLTKLLEEADKPQTPDEVARISIKGLEKGEYMITTMLIGTLMKGAAMGSSPRNNIIIDTLISMVSAIAFIFVIPDLAGKAWNWGRTHGVPKPR</sequence>
<dbReference type="Proteomes" id="UP000023758">
    <property type="component" value="Unassembled WGS sequence"/>
</dbReference>
<dbReference type="HOGENOM" id="CLU_010194_3_0_1"/>
<proteinExistence type="inferred from homology"/>
<keyword evidence="7" id="KW-0256">Endoplasmic reticulum</keyword>
<evidence type="ECO:0000256" key="11">
    <source>
        <dbReference type="ARBA" id="ARBA00023002"/>
    </source>
</evidence>
<keyword evidence="9" id="KW-0746">Sphingolipid metabolism</keyword>
<evidence type="ECO:0000256" key="16">
    <source>
        <dbReference type="ARBA" id="ARBA00048930"/>
    </source>
</evidence>
<dbReference type="InterPro" id="IPR045022">
    <property type="entry name" value="KDSR-like"/>
</dbReference>
<comment type="similarity">
    <text evidence="4">Belongs to the short-chain dehydrogenases/reductases (SDR) family.</text>
</comment>
<evidence type="ECO:0000256" key="7">
    <source>
        <dbReference type="ARBA" id="ARBA00022824"/>
    </source>
</evidence>
<evidence type="ECO:0000256" key="15">
    <source>
        <dbReference type="ARBA" id="ARBA00044737"/>
    </source>
</evidence>
<evidence type="ECO:0000256" key="12">
    <source>
        <dbReference type="ARBA" id="ARBA00023098"/>
    </source>
</evidence>
<dbReference type="GO" id="GO:0005789">
    <property type="term" value="C:endoplasmic reticulum membrane"/>
    <property type="evidence" value="ECO:0007669"/>
    <property type="project" value="UniProtKB-SubCell"/>
</dbReference>
<dbReference type="Pfam" id="PF00106">
    <property type="entry name" value="adh_short"/>
    <property type="match status" value="1"/>
</dbReference>
<comment type="catalytic activity">
    <reaction evidence="16">
        <text>sphinganine + NADP(+) = 3-oxosphinganine + NADPH + H(+)</text>
        <dbReference type="Rhea" id="RHEA:22640"/>
        <dbReference type="ChEBI" id="CHEBI:15378"/>
        <dbReference type="ChEBI" id="CHEBI:57783"/>
        <dbReference type="ChEBI" id="CHEBI:57817"/>
        <dbReference type="ChEBI" id="CHEBI:58299"/>
        <dbReference type="ChEBI" id="CHEBI:58349"/>
        <dbReference type="EC" id="1.1.1.102"/>
    </reaction>
    <physiologicalReaction direction="right-to-left" evidence="16">
        <dbReference type="Rhea" id="RHEA:22642"/>
    </physiologicalReaction>
</comment>
<dbReference type="PRINTS" id="PR00081">
    <property type="entry name" value="GDHRDH"/>
</dbReference>
<evidence type="ECO:0000256" key="14">
    <source>
        <dbReference type="ARBA" id="ARBA00026112"/>
    </source>
</evidence>
<evidence type="ECO:0000256" key="4">
    <source>
        <dbReference type="ARBA" id="ARBA00006484"/>
    </source>
</evidence>
<dbReference type="EC" id="1.1.1.102" evidence="14"/>
<comment type="subcellular location">
    <subcellularLocation>
        <location evidence="1">Endoplasmic reticulum membrane</location>
    </subcellularLocation>
</comment>
<evidence type="ECO:0000256" key="17">
    <source>
        <dbReference type="SAM" id="Phobius"/>
    </source>
</evidence>
<evidence type="ECO:0000256" key="13">
    <source>
        <dbReference type="ARBA" id="ARBA00023136"/>
    </source>
</evidence>
<evidence type="ECO:0000256" key="10">
    <source>
        <dbReference type="ARBA" id="ARBA00022989"/>
    </source>
</evidence>
<evidence type="ECO:0000256" key="5">
    <source>
        <dbReference type="ARBA" id="ARBA00022692"/>
    </source>
</evidence>
<evidence type="ECO:0000256" key="2">
    <source>
        <dbReference type="ARBA" id="ARBA00004760"/>
    </source>
</evidence>
<keyword evidence="6" id="KW-0547">Nucleotide-binding</keyword>
<organism evidence="19">
    <name type="scientific">Trichophyton rubrum CBS 288.86</name>
    <dbReference type="NCBI Taxonomy" id="1215330"/>
    <lineage>
        <taxon>Eukaryota</taxon>
        <taxon>Fungi</taxon>
        <taxon>Dikarya</taxon>
        <taxon>Ascomycota</taxon>
        <taxon>Pezizomycotina</taxon>
        <taxon>Eurotiomycetes</taxon>
        <taxon>Eurotiomycetidae</taxon>
        <taxon>Onygenales</taxon>
        <taxon>Arthrodermataceae</taxon>
        <taxon>Trichophyton</taxon>
    </lineage>
</organism>
<dbReference type="AlphaFoldDB" id="A0A022WEL2"/>
<dbReference type="GO" id="GO:0030148">
    <property type="term" value="P:sphingolipid biosynthetic process"/>
    <property type="evidence" value="ECO:0007669"/>
    <property type="project" value="InterPro"/>
</dbReference>
<evidence type="ECO:0000256" key="6">
    <source>
        <dbReference type="ARBA" id="ARBA00022741"/>
    </source>
</evidence>
<reference evidence="19" key="1">
    <citation type="submission" date="2014-02" db="EMBL/GenBank/DDBJ databases">
        <title>The Genome Sequence of Trichophyton rubrum (morphotype fischeri) CBS 288.86.</title>
        <authorList>
            <consortium name="The Broad Institute Genomics Platform"/>
            <person name="Cuomo C.A."/>
            <person name="White T.C."/>
            <person name="Graser Y."/>
            <person name="Martinez-Rossi N."/>
            <person name="Heitman J."/>
            <person name="Young S.K."/>
            <person name="Zeng Q."/>
            <person name="Gargeya S."/>
            <person name="Abouelleil A."/>
            <person name="Alvarado L."/>
            <person name="Chapman S.B."/>
            <person name="Gainer-Dewar J."/>
            <person name="Goldberg J."/>
            <person name="Griggs A."/>
            <person name="Gujja S."/>
            <person name="Hansen M."/>
            <person name="Howarth C."/>
            <person name="Imamovic A."/>
            <person name="Larimer J."/>
            <person name="Martinez D."/>
            <person name="Murphy C."/>
            <person name="Pearson M.D."/>
            <person name="Persinoti G."/>
            <person name="Poon T."/>
            <person name="Priest M."/>
            <person name="Roberts A.D."/>
            <person name="Saif S."/>
            <person name="Shea T.D."/>
            <person name="Sykes S.N."/>
            <person name="Wortman J."/>
            <person name="Nusbaum C."/>
            <person name="Birren B."/>
        </authorList>
    </citation>
    <scope>NUCLEOTIDE SEQUENCE [LARGE SCALE GENOMIC DNA]</scope>
    <source>
        <strain evidence="19">CBS 288.86</strain>
    </source>
</reference>
<accession>A0A022WEL2</accession>
<keyword evidence="8" id="KW-0521">NADP</keyword>
<feature type="transmembrane region" description="Helical" evidence="17">
    <location>
        <begin position="12"/>
        <end position="31"/>
    </location>
</feature>
<name>A0A022WEL2_TRIRU</name>
<keyword evidence="11" id="KW-0560">Oxidoreductase</keyword>
<dbReference type="GO" id="GO:0006666">
    <property type="term" value="P:3-keto-sphinganine metabolic process"/>
    <property type="evidence" value="ECO:0007669"/>
    <property type="project" value="InterPro"/>
</dbReference>
<evidence type="ECO:0000259" key="18">
    <source>
        <dbReference type="SMART" id="SM00822"/>
    </source>
</evidence>
<evidence type="ECO:0000256" key="1">
    <source>
        <dbReference type="ARBA" id="ARBA00004586"/>
    </source>
</evidence>
<comment type="pathway">
    <text evidence="3">Sphingolipid metabolism.</text>
</comment>
<dbReference type="SMART" id="SM00822">
    <property type="entry name" value="PKS_KR"/>
    <property type="match status" value="1"/>
</dbReference>
<dbReference type="InterPro" id="IPR057326">
    <property type="entry name" value="KR_dom"/>
</dbReference>
<dbReference type="GO" id="GO:0000166">
    <property type="term" value="F:nucleotide binding"/>
    <property type="evidence" value="ECO:0007669"/>
    <property type="project" value="UniProtKB-KW"/>
</dbReference>
<dbReference type="EMBL" id="KK207708">
    <property type="protein sequence ID" value="EZF56840.1"/>
    <property type="molecule type" value="Genomic_DNA"/>
</dbReference>
<dbReference type="GO" id="GO:0047560">
    <property type="term" value="F:3-dehydrosphinganine reductase activity"/>
    <property type="evidence" value="ECO:0007669"/>
    <property type="project" value="UniProtKB-EC"/>
</dbReference>
<evidence type="ECO:0000256" key="8">
    <source>
        <dbReference type="ARBA" id="ARBA00022857"/>
    </source>
</evidence>
<dbReference type="Gene3D" id="3.40.50.720">
    <property type="entry name" value="NAD(P)-binding Rossmann-like Domain"/>
    <property type="match status" value="1"/>
</dbReference>
<dbReference type="InterPro" id="IPR036291">
    <property type="entry name" value="NAD(P)-bd_dom_sf"/>
</dbReference>
<dbReference type="FunFam" id="3.40.50.720:FF:000456">
    <property type="entry name" value="3-ketodihydrosphingosine reductase tsc10"/>
    <property type="match status" value="1"/>
</dbReference>
<comment type="function">
    <text evidence="15">Catalyzes the reduction of 3'-oxosphinganine (3-ketodihydrosphingosine/KDS) to sphinganine (dihydrosphingosine/DHS), the second step of de novo sphingolipid biosynthesis.</text>
</comment>